<dbReference type="AlphaFoldDB" id="A0A813GKA6"/>
<dbReference type="InterPro" id="IPR013819">
    <property type="entry name" value="LipOase_C"/>
</dbReference>
<evidence type="ECO:0000313" key="2">
    <source>
        <dbReference type="EMBL" id="CAE8626597.1"/>
    </source>
</evidence>
<reference evidence="2" key="1">
    <citation type="submission" date="2021-02" db="EMBL/GenBank/DDBJ databases">
        <authorList>
            <person name="Dougan E. K."/>
            <person name="Rhodes N."/>
            <person name="Thang M."/>
            <person name="Chan C."/>
        </authorList>
    </citation>
    <scope>NUCLEOTIDE SEQUENCE</scope>
</reference>
<sequence length="103" mass="11758">MAPRCFGFTDDSLHLAFAAAPKLVQGPAADGPVVDRIEYIKYLKAYNRQCLEFALIVEKFVVDYMASYYPTHADVVRDPEMLAMAEQYFYQHDSITYGHKSEP</sequence>
<feature type="domain" description="Lipoxygenase" evidence="1">
    <location>
        <begin position="1"/>
        <end position="103"/>
    </location>
</feature>
<evidence type="ECO:0000313" key="3">
    <source>
        <dbReference type="Proteomes" id="UP000654075"/>
    </source>
</evidence>
<name>A0A813GKA6_POLGL</name>
<dbReference type="PROSITE" id="PS51393">
    <property type="entry name" value="LIPOXYGENASE_3"/>
    <property type="match status" value="1"/>
</dbReference>
<dbReference type="Proteomes" id="UP000654075">
    <property type="component" value="Unassembled WGS sequence"/>
</dbReference>
<gene>
    <name evidence="2" type="ORF">PGLA1383_LOCUS43506</name>
</gene>
<accession>A0A813GKA6</accession>
<proteinExistence type="predicted"/>
<evidence type="ECO:0000259" key="1">
    <source>
        <dbReference type="PROSITE" id="PS51393"/>
    </source>
</evidence>
<keyword evidence="3" id="KW-1185">Reference proteome</keyword>
<organism evidence="2 3">
    <name type="scientific">Polarella glacialis</name>
    <name type="common">Dinoflagellate</name>
    <dbReference type="NCBI Taxonomy" id="89957"/>
    <lineage>
        <taxon>Eukaryota</taxon>
        <taxon>Sar</taxon>
        <taxon>Alveolata</taxon>
        <taxon>Dinophyceae</taxon>
        <taxon>Suessiales</taxon>
        <taxon>Suessiaceae</taxon>
        <taxon>Polarella</taxon>
    </lineage>
</organism>
<protein>
    <recommendedName>
        <fullName evidence="1">Lipoxygenase domain-containing protein</fullName>
    </recommendedName>
</protein>
<dbReference type="EMBL" id="CAJNNV010028995">
    <property type="protein sequence ID" value="CAE8626597.1"/>
    <property type="molecule type" value="Genomic_DNA"/>
</dbReference>
<comment type="caution">
    <text evidence="2">The sequence shown here is derived from an EMBL/GenBank/DDBJ whole genome shotgun (WGS) entry which is preliminary data.</text>
</comment>
<dbReference type="GO" id="GO:0016702">
    <property type="term" value="F:oxidoreductase activity, acting on single donors with incorporation of molecular oxygen, incorporation of two atoms of oxygen"/>
    <property type="evidence" value="ECO:0007669"/>
    <property type="project" value="InterPro"/>
</dbReference>
<dbReference type="GO" id="GO:0046872">
    <property type="term" value="F:metal ion binding"/>
    <property type="evidence" value="ECO:0007669"/>
    <property type="project" value="InterPro"/>
</dbReference>